<dbReference type="InterPro" id="IPR025374">
    <property type="entry name" value="DUF4364"/>
</dbReference>
<dbReference type="OrthoDB" id="1863347at2"/>
<organism evidence="1 2">
    <name type="scientific">Acetanaerobacterium elongatum</name>
    <dbReference type="NCBI Taxonomy" id="258515"/>
    <lineage>
        <taxon>Bacteria</taxon>
        <taxon>Bacillati</taxon>
        <taxon>Bacillota</taxon>
        <taxon>Clostridia</taxon>
        <taxon>Eubacteriales</taxon>
        <taxon>Oscillospiraceae</taxon>
        <taxon>Acetanaerobacterium</taxon>
    </lineage>
</organism>
<reference evidence="1 2" key="1">
    <citation type="submission" date="2016-10" db="EMBL/GenBank/DDBJ databases">
        <authorList>
            <person name="de Groot N.N."/>
        </authorList>
    </citation>
    <scope>NUCLEOTIDE SEQUENCE [LARGE SCALE GENOMIC DNA]</scope>
    <source>
        <strain evidence="1 2">CGMCC 1.5012</strain>
    </source>
</reference>
<name>A0A1G9WIU3_9FIRM</name>
<evidence type="ECO:0000313" key="2">
    <source>
        <dbReference type="Proteomes" id="UP000199182"/>
    </source>
</evidence>
<dbReference type="RefSeq" id="WP_092638352.1">
    <property type="nucleotide sequence ID" value="NZ_FNID01000006.1"/>
</dbReference>
<dbReference type="Proteomes" id="UP000199182">
    <property type="component" value="Unassembled WGS sequence"/>
</dbReference>
<proteinExistence type="predicted"/>
<keyword evidence="2" id="KW-1185">Reference proteome</keyword>
<gene>
    <name evidence="1" type="ORF">SAMN05192585_10631</name>
</gene>
<dbReference type="STRING" id="258515.SAMN05192585_10631"/>
<protein>
    <recommendedName>
        <fullName evidence="3">DUF4364 family protein</fullName>
    </recommendedName>
</protein>
<evidence type="ECO:0008006" key="3">
    <source>
        <dbReference type="Google" id="ProtNLM"/>
    </source>
</evidence>
<sequence length="201" mass="22692">MPYDAFSEGVELGGLRTTYEINILVCYVLKSVGTAFTKQQLCDVLQQDGLVNYFELTNSINELVKLEQIKPEKNANGEEAYRVTELGAKACGVIERTVSASVRDKAVKAAMRLMARENRERMNKVDITQVKDGCIVTMRMLDVGSDLMELKLFMPDKLQADLVKRQFLNDPQLLYKGVLSLLLRDLDDFSGLEPSEEEPLY</sequence>
<accession>A0A1G9WIU3</accession>
<dbReference type="AlphaFoldDB" id="A0A1G9WIU3"/>
<dbReference type="Pfam" id="PF14277">
    <property type="entry name" value="DUF4364"/>
    <property type="match status" value="1"/>
</dbReference>
<evidence type="ECO:0000313" key="1">
    <source>
        <dbReference type="EMBL" id="SDM84448.1"/>
    </source>
</evidence>
<dbReference type="EMBL" id="FNID01000006">
    <property type="protein sequence ID" value="SDM84448.1"/>
    <property type="molecule type" value="Genomic_DNA"/>
</dbReference>